<evidence type="ECO:0000313" key="3">
    <source>
        <dbReference type="WBParaSite" id="nRc.2.0.1.t13627-RA"/>
    </source>
</evidence>
<dbReference type="WBParaSite" id="nRc.2.0.1.t13627-RA">
    <property type="protein sequence ID" value="nRc.2.0.1.t13627-RA"/>
    <property type="gene ID" value="nRc.2.0.1.g13627"/>
</dbReference>
<proteinExistence type="predicted"/>
<keyword evidence="2" id="KW-1185">Reference proteome</keyword>
<name>A0A915IJR1_ROMCU</name>
<reference evidence="3" key="1">
    <citation type="submission" date="2022-11" db="UniProtKB">
        <authorList>
            <consortium name="WormBaseParasite"/>
        </authorList>
    </citation>
    <scope>IDENTIFICATION</scope>
</reference>
<evidence type="ECO:0000313" key="2">
    <source>
        <dbReference type="Proteomes" id="UP000887565"/>
    </source>
</evidence>
<evidence type="ECO:0000256" key="1">
    <source>
        <dbReference type="SAM" id="MobiDB-lite"/>
    </source>
</evidence>
<accession>A0A915IJR1</accession>
<feature type="compositionally biased region" description="Basic and acidic residues" evidence="1">
    <location>
        <begin position="1"/>
        <end position="11"/>
    </location>
</feature>
<organism evidence="2 3">
    <name type="scientific">Romanomermis culicivorax</name>
    <name type="common">Nematode worm</name>
    <dbReference type="NCBI Taxonomy" id="13658"/>
    <lineage>
        <taxon>Eukaryota</taxon>
        <taxon>Metazoa</taxon>
        <taxon>Ecdysozoa</taxon>
        <taxon>Nematoda</taxon>
        <taxon>Enoplea</taxon>
        <taxon>Dorylaimia</taxon>
        <taxon>Mermithida</taxon>
        <taxon>Mermithoidea</taxon>
        <taxon>Mermithidae</taxon>
        <taxon>Romanomermis</taxon>
    </lineage>
</organism>
<dbReference type="Proteomes" id="UP000887565">
    <property type="component" value="Unplaced"/>
</dbReference>
<sequence length="151" mass="17415">MVLDKVQIKEESQDEEVPELESDDQEGQVMRIMEMDEESCGLATERLDKGTYSGGRNGKKTLFDIDASIVDAKHNEFQILLINNTSKGIKLPNNELIVKWKTKFVGPEFDEKIHQLQSEPQLQQQREPEFVKFVTQLAQIKRHNAESYFMG</sequence>
<feature type="compositionally biased region" description="Acidic residues" evidence="1">
    <location>
        <begin position="12"/>
        <end position="26"/>
    </location>
</feature>
<feature type="region of interest" description="Disordered" evidence="1">
    <location>
        <begin position="1"/>
        <end position="26"/>
    </location>
</feature>
<dbReference type="AlphaFoldDB" id="A0A915IJR1"/>
<protein>
    <submittedName>
        <fullName evidence="3">Uncharacterized protein</fullName>
    </submittedName>
</protein>